<dbReference type="Pfam" id="PF14110">
    <property type="entry name" value="DUF4282"/>
    <property type="match status" value="1"/>
</dbReference>
<gene>
    <name evidence="3" type="ORF">GCM10011430_11600</name>
</gene>
<protein>
    <recommendedName>
        <fullName evidence="5">DUF4282 domain-containing protein</fullName>
    </recommendedName>
</protein>
<evidence type="ECO:0000313" key="4">
    <source>
        <dbReference type="Proteomes" id="UP000627205"/>
    </source>
</evidence>
<organism evidence="3 4">
    <name type="scientific">Oxalicibacterium solurbis</name>
    <dbReference type="NCBI Taxonomy" id="69280"/>
    <lineage>
        <taxon>Bacteria</taxon>
        <taxon>Pseudomonadati</taxon>
        <taxon>Pseudomonadota</taxon>
        <taxon>Betaproteobacteria</taxon>
        <taxon>Burkholderiales</taxon>
        <taxon>Oxalobacteraceae</taxon>
        <taxon>Oxalicibacterium</taxon>
    </lineage>
</organism>
<accession>A0A8J3F5X1</accession>
<name>A0A8J3F5X1_9BURK</name>
<sequence>MQFSDSAARFFRYLNMDYLIAPFLIRLIYWVGFIAIIGAGCGILFNALDASVPGNARISLTIGATLLSLLLWRLLSEILVLAFNLHARLIEIRDLLSHRQDATEEEQSVPPPLFLLKKPAPPFDDRGTA</sequence>
<dbReference type="EMBL" id="BMDP01000002">
    <property type="protein sequence ID" value="GGI53986.1"/>
    <property type="molecule type" value="Genomic_DNA"/>
</dbReference>
<proteinExistence type="predicted"/>
<feature type="transmembrane region" description="Helical" evidence="2">
    <location>
        <begin position="27"/>
        <end position="48"/>
    </location>
</feature>
<evidence type="ECO:0000313" key="3">
    <source>
        <dbReference type="EMBL" id="GGI53986.1"/>
    </source>
</evidence>
<reference evidence="3" key="1">
    <citation type="journal article" date="2014" name="Int. J. Syst. Evol. Microbiol.">
        <title>Complete genome sequence of Corynebacterium casei LMG S-19264T (=DSM 44701T), isolated from a smear-ripened cheese.</title>
        <authorList>
            <consortium name="US DOE Joint Genome Institute (JGI-PGF)"/>
            <person name="Walter F."/>
            <person name="Albersmeier A."/>
            <person name="Kalinowski J."/>
            <person name="Ruckert C."/>
        </authorList>
    </citation>
    <scope>NUCLEOTIDE SEQUENCE</scope>
    <source>
        <strain evidence="3">CCM 7664</strain>
    </source>
</reference>
<evidence type="ECO:0008006" key="5">
    <source>
        <dbReference type="Google" id="ProtNLM"/>
    </source>
</evidence>
<dbReference type="Proteomes" id="UP000627205">
    <property type="component" value="Unassembled WGS sequence"/>
</dbReference>
<keyword evidence="4" id="KW-1185">Reference proteome</keyword>
<reference evidence="3" key="2">
    <citation type="submission" date="2020-09" db="EMBL/GenBank/DDBJ databases">
        <authorList>
            <person name="Sun Q."/>
            <person name="Sedlacek I."/>
        </authorList>
    </citation>
    <scope>NUCLEOTIDE SEQUENCE</scope>
    <source>
        <strain evidence="3">CCM 7664</strain>
    </source>
</reference>
<dbReference type="AlphaFoldDB" id="A0A8J3F5X1"/>
<keyword evidence="2" id="KW-1133">Transmembrane helix</keyword>
<keyword evidence="2" id="KW-0812">Transmembrane</keyword>
<evidence type="ECO:0000256" key="1">
    <source>
        <dbReference type="SAM" id="MobiDB-lite"/>
    </source>
</evidence>
<feature type="region of interest" description="Disordered" evidence="1">
    <location>
        <begin position="103"/>
        <end position="129"/>
    </location>
</feature>
<evidence type="ECO:0000256" key="2">
    <source>
        <dbReference type="SAM" id="Phobius"/>
    </source>
</evidence>
<comment type="caution">
    <text evidence="3">The sequence shown here is derived from an EMBL/GenBank/DDBJ whole genome shotgun (WGS) entry which is preliminary data.</text>
</comment>
<keyword evidence="2" id="KW-0472">Membrane</keyword>
<feature type="transmembrane region" description="Helical" evidence="2">
    <location>
        <begin position="60"/>
        <end position="83"/>
    </location>
</feature>
<dbReference type="InterPro" id="IPR025557">
    <property type="entry name" value="DUF4282"/>
</dbReference>